<gene>
    <name evidence="1" type="ORF">DPM35_01055</name>
</gene>
<evidence type="ECO:0000313" key="2">
    <source>
        <dbReference type="Proteomes" id="UP000251956"/>
    </source>
</evidence>
<proteinExistence type="predicted"/>
<protein>
    <submittedName>
        <fullName evidence="1">Uncharacterized protein</fullName>
    </submittedName>
</protein>
<keyword evidence="2" id="KW-1185">Reference proteome</keyword>
<name>A0A330H7N4_9HYPH</name>
<dbReference type="AlphaFoldDB" id="A0A330H7N4"/>
<dbReference type="Proteomes" id="UP000251956">
    <property type="component" value="Unassembled WGS sequence"/>
</dbReference>
<organism evidence="1 2">
    <name type="scientific">Mesorhizobium atlanticum</name>
    <dbReference type="NCBI Taxonomy" id="2233532"/>
    <lineage>
        <taxon>Bacteria</taxon>
        <taxon>Pseudomonadati</taxon>
        <taxon>Pseudomonadota</taxon>
        <taxon>Alphaproteobacteria</taxon>
        <taxon>Hyphomicrobiales</taxon>
        <taxon>Phyllobacteriaceae</taxon>
        <taxon>Mesorhizobium</taxon>
    </lineage>
</organism>
<dbReference type="EMBL" id="QMBQ01000001">
    <property type="protein sequence ID" value="RAZ79922.1"/>
    <property type="molecule type" value="Genomic_DNA"/>
</dbReference>
<comment type="caution">
    <text evidence="1">The sequence shown here is derived from an EMBL/GenBank/DDBJ whole genome shotgun (WGS) entry which is preliminary data.</text>
</comment>
<sequence length="95" mass="10246">MDASELQAIGDTLMRLVTPSMTPKDLVKAVRKEHPDARKKDIARAAFHAIIANADQDPGKSRSLQAFALAERIQQSEQIAANCSVGLAGNLISDF</sequence>
<accession>A0A330H7N4</accession>
<reference evidence="1 2" key="1">
    <citation type="submission" date="2018-07" db="EMBL/GenBank/DDBJ databases">
        <title>Diversity of Mesorhizobium strains in Brazil.</title>
        <authorList>
            <person name="Helene L.C.F."/>
            <person name="Dall'Agnol R."/>
            <person name="Delamuta J.R.M."/>
            <person name="Hungria M."/>
        </authorList>
    </citation>
    <scope>NUCLEOTIDE SEQUENCE [LARGE SCALE GENOMIC DNA]</scope>
    <source>
        <strain evidence="1 2">CNPSo 3140</strain>
    </source>
</reference>
<dbReference type="OrthoDB" id="8163711at2"/>
<evidence type="ECO:0000313" key="1">
    <source>
        <dbReference type="EMBL" id="RAZ79922.1"/>
    </source>
</evidence>
<dbReference type="RefSeq" id="WP_112125494.1">
    <property type="nucleotide sequence ID" value="NZ_QMBQ01000001.1"/>
</dbReference>